<comment type="caution">
    <text evidence="1">The sequence shown here is derived from an EMBL/GenBank/DDBJ whole genome shotgun (WGS) entry which is preliminary data.</text>
</comment>
<protein>
    <recommendedName>
        <fullName evidence="3">Phage protein</fullName>
    </recommendedName>
</protein>
<sequence>MVEKYPLANEPGRTMVVFVKDGKFYGHIVKDKTDKAPAKFVFETPRFLTLEELKAEYPSADTK</sequence>
<accession>A0ABW3UVC7</accession>
<dbReference type="Proteomes" id="UP001597180">
    <property type="component" value="Unassembled WGS sequence"/>
</dbReference>
<organism evidence="1 2">
    <name type="scientific">Paenibacillus vulneris</name>
    <dbReference type="NCBI Taxonomy" id="1133364"/>
    <lineage>
        <taxon>Bacteria</taxon>
        <taxon>Bacillati</taxon>
        <taxon>Bacillota</taxon>
        <taxon>Bacilli</taxon>
        <taxon>Bacillales</taxon>
        <taxon>Paenibacillaceae</taxon>
        <taxon>Paenibacillus</taxon>
    </lineage>
</organism>
<keyword evidence="2" id="KW-1185">Reference proteome</keyword>
<evidence type="ECO:0008006" key="3">
    <source>
        <dbReference type="Google" id="ProtNLM"/>
    </source>
</evidence>
<proteinExistence type="predicted"/>
<reference evidence="2" key="1">
    <citation type="journal article" date="2019" name="Int. J. Syst. Evol. Microbiol.">
        <title>The Global Catalogue of Microorganisms (GCM) 10K type strain sequencing project: providing services to taxonomists for standard genome sequencing and annotation.</title>
        <authorList>
            <consortium name="The Broad Institute Genomics Platform"/>
            <consortium name="The Broad Institute Genome Sequencing Center for Infectious Disease"/>
            <person name="Wu L."/>
            <person name="Ma J."/>
        </authorList>
    </citation>
    <scope>NUCLEOTIDE SEQUENCE [LARGE SCALE GENOMIC DNA]</scope>
    <source>
        <strain evidence="2">CCUG 53270</strain>
    </source>
</reference>
<gene>
    <name evidence="1" type="ORF">ACFQ4B_26975</name>
</gene>
<dbReference type="RefSeq" id="WP_079910873.1">
    <property type="nucleotide sequence ID" value="NZ_BAABJG010000014.1"/>
</dbReference>
<dbReference type="EMBL" id="JBHTLU010000036">
    <property type="protein sequence ID" value="MFD1223771.1"/>
    <property type="molecule type" value="Genomic_DNA"/>
</dbReference>
<evidence type="ECO:0000313" key="1">
    <source>
        <dbReference type="EMBL" id="MFD1223771.1"/>
    </source>
</evidence>
<evidence type="ECO:0000313" key="2">
    <source>
        <dbReference type="Proteomes" id="UP001597180"/>
    </source>
</evidence>
<name>A0ABW3UVC7_9BACL</name>